<keyword evidence="7 8" id="KW-0067">ATP-binding</keyword>
<comment type="similarity">
    <text evidence="8">Belongs to the glutamate 5-kinase family.</text>
</comment>
<evidence type="ECO:0000256" key="2">
    <source>
        <dbReference type="ARBA" id="ARBA00022605"/>
    </source>
</evidence>
<comment type="pathway">
    <text evidence="8">Amino-acid biosynthesis; L-proline biosynthesis; L-glutamate 5-semialdehyde from L-glutamate: step 1/2.</text>
</comment>
<dbReference type="InterPro" id="IPR002478">
    <property type="entry name" value="PUA"/>
</dbReference>
<sequence length="356" mass="39434">MKVVIKVGTQSILANDGTPYEPIVRHLVEQIATMQKAGHHVVLVSSGAVGSGRKIARQFLSRQYGSSIGEKQVLAALGQHELMNVYAAMFKTHHLLAAQLLLTKQDFQTRQHYLNIARLLREILEQKNIIPIINENDSVAIEELMFTDNDELAGLIAAQMNADKLIILSNVEGVYSGHPDEAGAQFIPVIRYEEDWPEVSAMKSTQGRGGMISKLGTARKMSSLGITTHIATIEKPSVVMRIIAEEQLGTTILPSKKKSNIKRWIAYSGEKKTGSISINSGLFTILKENKRVISILPVGIESCKGDFKKGDVVEILTPDGQKIGVGLAKYDVNKLREYLGQKDRPDFIHYDHLHIF</sequence>
<feature type="domain" description="PUA" evidence="9">
    <location>
        <begin position="290"/>
        <end position="348"/>
    </location>
</feature>
<comment type="function">
    <text evidence="8">Catalyzes the transfer of a phosphate group to glutamate to form L-glutamate 5-phosphate.</text>
</comment>
<dbReference type="SMART" id="SM00359">
    <property type="entry name" value="PUA"/>
    <property type="match status" value="1"/>
</dbReference>
<dbReference type="GO" id="GO:0055129">
    <property type="term" value="P:L-proline biosynthetic process"/>
    <property type="evidence" value="ECO:0007669"/>
    <property type="project" value="UniProtKB-UniRule"/>
</dbReference>
<dbReference type="GO" id="GO:0005829">
    <property type="term" value="C:cytosol"/>
    <property type="evidence" value="ECO:0007669"/>
    <property type="project" value="TreeGrafter"/>
</dbReference>
<dbReference type="HAMAP" id="MF_00456">
    <property type="entry name" value="ProB"/>
    <property type="match status" value="1"/>
</dbReference>
<dbReference type="InterPro" id="IPR015947">
    <property type="entry name" value="PUA-like_sf"/>
</dbReference>
<dbReference type="GO" id="GO:0004349">
    <property type="term" value="F:glutamate 5-kinase activity"/>
    <property type="evidence" value="ECO:0007669"/>
    <property type="project" value="UniProtKB-UniRule"/>
</dbReference>
<dbReference type="Pfam" id="PF00696">
    <property type="entry name" value="AA_kinase"/>
    <property type="match status" value="1"/>
</dbReference>
<dbReference type="PIRSF" id="PIRSF000729">
    <property type="entry name" value="GK"/>
    <property type="match status" value="1"/>
</dbReference>
<organism evidence="10 11">
    <name type="scientific">Legionella drozanskii LLAP-1</name>
    <dbReference type="NCBI Taxonomy" id="1212489"/>
    <lineage>
        <taxon>Bacteria</taxon>
        <taxon>Pseudomonadati</taxon>
        <taxon>Pseudomonadota</taxon>
        <taxon>Gammaproteobacteria</taxon>
        <taxon>Legionellales</taxon>
        <taxon>Legionellaceae</taxon>
        <taxon>Legionella</taxon>
    </lineage>
</organism>
<dbReference type="STRING" id="1212489.Ldro_2822"/>
<dbReference type="EMBL" id="LNXY01000031">
    <property type="protein sequence ID" value="KTC84658.1"/>
    <property type="molecule type" value="Genomic_DNA"/>
</dbReference>
<comment type="subcellular location">
    <subcellularLocation>
        <location evidence="8">Cytoplasm</location>
    </subcellularLocation>
</comment>
<evidence type="ECO:0000256" key="1">
    <source>
        <dbReference type="ARBA" id="ARBA00022490"/>
    </source>
</evidence>
<dbReference type="InterPro" id="IPR005715">
    <property type="entry name" value="Glu_5kinase/COase_Synthase"/>
</dbReference>
<evidence type="ECO:0000313" key="11">
    <source>
        <dbReference type="Proteomes" id="UP000054736"/>
    </source>
</evidence>
<keyword evidence="6 8" id="KW-0418">Kinase</keyword>
<evidence type="ECO:0000256" key="6">
    <source>
        <dbReference type="ARBA" id="ARBA00022777"/>
    </source>
</evidence>
<dbReference type="SUPFAM" id="SSF88697">
    <property type="entry name" value="PUA domain-like"/>
    <property type="match status" value="1"/>
</dbReference>
<feature type="binding site" evidence="8">
    <location>
        <position position="6"/>
    </location>
    <ligand>
        <name>ATP</name>
        <dbReference type="ChEBI" id="CHEBI:30616"/>
    </ligand>
</feature>
<feature type="binding site" evidence="8">
    <location>
        <position position="46"/>
    </location>
    <ligand>
        <name>substrate</name>
    </ligand>
</feature>
<comment type="catalytic activity">
    <reaction evidence="8">
        <text>L-glutamate + ATP = L-glutamyl 5-phosphate + ADP</text>
        <dbReference type="Rhea" id="RHEA:14877"/>
        <dbReference type="ChEBI" id="CHEBI:29985"/>
        <dbReference type="ChEBI" id="CHEBI:30616"/>
        <dbReference type="ChEBI" id="CHEBI:58274"/>
        <dbReference type="ChEBI" id="CHEBI:456216"/>
        <dbReference type="EC" id="2.7.2.11"/>
    </reaction>
</comment>
<keyword evidence="5 8" id="KW-0547">Nucleotide-binding</keyword>
<dbReference type="FunFam" id="3.40.1160.10:FF:000006">
    <property type="entry name" value="Glutamate 5-kinase"/>
    <property type="match status" value="1"/>
</dbReference>
<dbReference type="Proteomes" id="UP000054736">
    <property type="component" value="Unassembled WGS sequence"/>
</dbReference>
<evidence type="ECO:0000256" key="4">
    <source>
        <dbReference type="ARBA" id="ARBA00022679"/>
    </source>
</evidence>
<comment type="caution">
    <text evidence="10">The sequence shown here is derived from an EMBL/GenBank/DDBJ whole genome shotgun (WGS) entry which is preliminary data.</text>
</comment>
<dbReference type="InterPro" id="IPR001048">
    <property type="entry name" value="Asp/Glu/Uridylate_kinase"/>
</dbReference>
<dbReference type="Pfam" id="PF01472">
    <property type="entry name" value="PUA"/>
    <property type="match status" value="1"/>
</dbReference>
<feature type="binding site" evidence="8">
    <location>
        <position position="137"/>
    </location>
    <ligand>
        <name>substrate</name>
    </ligand>
</feature>
<evidence type="ECO:0000256" key="5">
    <source>
        <dbReference type="ARBA" id="ARBA00022741"/>
    </source>
</evidence>
<protein>
    <recommendedName>
        <fullName evidence="8">Glutamate 5-kinase</fullName>
        <ecNumber evidence="8">2.7.2.11</ecNumber>
    </recommendedName>
    <alternativeName>
        <fullName evidence="8">Gamma-glutamyl kinase</fullName>
        <shortName evidence="8">GK</shortName>
    </alternativeName>
</protein>
<evidence type="ECO:0000259" key="9">
    <source>
        <dbReference type="SMART" id="SM00359"/>
    </source>
</evidence>
<evidence type="ECO:0000256" key="8">
    <source>
        <dbReference type="HAMAP-Rule" id="MF_00456"/>
    </source>
</evidence>
<keyword evidence="3 8" id="KW-0641">Proline biosynthesis</keyword>
<dbReference type="PROSITE" id="PS50890">
    <property type="entry name" value="PUA"/>
    <property type="match status" value="1"/>
</dbReference>
<keyword evidence="11" id="KW-1185">Reference proteome</keyword>
<dbReference type="RefSeq" id="WP_058497094.1">
    <property type="nucleotide sequence ID" value="NZ_CAAAIU010000004.1"/>
</dbReference>
<dbReference type="AlphaFoldDB" id="A0A0W0SMN1"/>
<keyword evidence="1 8" id="KW-0963">Cytoplasm</keyword>
<dbReference type="PANTHER" id="PTHR43654:SF1">
    <property type="entry name" value="ISOPENTENYL PHOSPHATE KINASE"/>
    <property type="match status" value="1"/>
</dbReference>
<keyword evidence="4 8" id="KW-0808">Transferase</keyword>
<dbReference type="UniPathway" id="UPA00098">
    <property type="reaction ID" value="UER00359"/>
</dbReference>
<dbReference type="PANTHER" id="PTHR43654">
    <property type="entry name" value="GLUTAMATE 5-KINASE"/>
    <property type="match status" value="1"/>
</dbReference>
<feature type="binding site" evidence="8">
    <location>
        <position position="149"/>
    </location>
    <ligand>
        <name>substrate</name>
    </ligand>
</feature>
<dbReference type="CDD" id="cd21157">
    <property type="entry name" value="PUA_G5K"/>
    <property type="match status" value="1"/>
</dbReference>
<dbReference type="InterPro" id="IPR036393">
    <property type="entry name" value="AceGlu_kinase-like_sf"/>
</dbReference>
<dbReference type="OrthoDB" id="9804434at2"/>
<reference evidence="10 11" key="1">
    <citation type="submission" date="2015-11" db="EMBL/GenBank/DDBJ databases">
        <title>Genomic analysis of 38 Legionella species identifies large and diverse effector repertoires.</title>
        <authorList>
            <person name="Burstein D."/>
            <person name="Amaro F."/>
            <person name="Zusman T."/>
            <person name="Lifshitz Z."/>
            <person name="Cohen O."/>
            <person name="Gilbert J.A."/>
            <person name="Pupko T."/>
            <person name="Shuman H.A."/>
            <person name="Segal G."/>
        </authorList>
    </citation>
    <scope>NUCLEOTIDE SEQUENCE [LARGE SCALE GENOMIC DNA]</scope>
    <source>
        <strain evidence="10 11">ATCC 700990</strain>
    </source>
</reference>
<dbReference type="GO" id="GO:0003723">
    <property type="term" value="F:RNA binding"/>
    <property type="evidence" value="ECO:0007669"/>
    <property type="project" value="InterPro"/>
</dbReference>
<keyword evidence="2 8" id="KW-0028">Amino-acid biosynthesis</keyword>
<name>A0A0W0SMN1_9GAMM</name>
<dbReference type="PATRIC" id="fig|1212489.4.peg.2974"/>
<proteinExistence type="inferred from homology"/>
<dbReference type="Gene3D" id="3.40.1160.10">
    <property type="entry name" value="Acetylglutamate kinase-like"/>
    <property type="match status" value="1"/>
</dbReference>
<comment type="caution">
    <text evidence="8">Lacks conserved residue(s) required for the propagation of feature annotation.</text>
</comment>
<dbReference type="InterPro" id="IPR001057">
    <property type="entry name" value="Glu/AcGlu_kinase"/>
</dbReference>
<evidence type="ECO:0000313" key="10">
    <source>
        <dbReference type="EMBL" id="KTC84658.1"/>
    </source>
</evidence>
<dbReference type="NCBIfam" id="TIGR01027">
    <property type="entry name" value="proB"/>
    <property type="match status" value="1"/>
</dbReference>
<gene>
    <name evidence="8 10" type="primary">proB</name>
    <name evidence="10" type="ORF">Ldro_2822</name>
</gene>
<dbReference type="InterPro" id="IPR011529">
    <property type="entry name" value="Glu_5kinase"/>
</dbReference>
<dbReference type="PRINTS" id="PR00474">
    <property type="entry name" value="GLU5KINASE"/>
</dbReference>
<accession>A0A0W0SMN1</accession>
<evidence type="ECO:0000256" key="3">
    <source>
        <dbReference type="ARBA" id="ARBA00022650"/>
    </source>
</evidence>
<dbReference type="GO" id="GO:0005524">
    <property type="term" value="F:ATP binding"/>
    <property type="evidence" value="ECO:0007669"/>
    <property type="project" value="UniProtKB-KW"/>
</dbReference>
<dbReference type="InterPro" id="IPR036974">
    <property type="entry name" value="PUA_sf"/>
</dbReference>
<dbReference type="EC" id="2.7.2.11" evidence="8"/>
<dbReference type="SUPFAM" id="SSF53633">
    <property type="entry name" value="Carbamate kinase-like"/>
    <property type="match status" value="1"/>
</dbReference>
<dbReference type="Gene3D" id="2.30.130.10">
    <property type="entry name" value="PUA domain"/>
    <property type="match status" value="1"/>
</dbReference>
<evidence type="ECO:0000256" key="7">
    <source>
        <dbReference type="ARBA" id="ARBA00022840"/>
    </source>
</evidence>